<protein>
    <submittedName>
        <fullName evidence="1">Uncharacterized protein</fullName>
    </submittedName>
</protein>
<gene>
    <name evidence="1" type="ORF">EGI11_05635</name>
</gene>
<evidence type="ECO:0000313" key="2">
    <source>
        <dbReference type="Proteomes" id="UP000270224"/>
    </source>
</evidence>
<organism evidence="1 2">
    <name type="scientific">Kaistella daneshvariae</name>
    <dbReference type="NCBI Taxonomy" id="2487074"/>
    <lineage>
        <taxon>Bacteria</taxon>
        <taxon>Pseudomonadati</taxon>
        <taxon>Bacteroidota</taxon>
        <taxon>Flavobacteriia</taxon>
        <taxon>Flavobacteriales</taxon>
        <taxon>Weeksellaceae</taxon>
        <taxon>Chryseobacterium group</taxon>
        <taxon>Kaistella</taxon>
    </lineage>
</organism>
<name>A0A3N0WVY7_9FLAO</name>
<sequence>MQLSVFQLSRFCVCFLKAKKLAVKSRNFSDLAAIKNWKITSLKQEIFNEMNLMLIKHQSPKAKNLPE</sequence>
<accession>A0A3N0WVY7</accession>
<proteinExistence type="predicted"/>
<reference evidence="2" key="1">
    <citation type="submission" date="2018-11" db="EMBL/GenBank/DDBJ databases">
        <title>Proposal to divide the Flavobacteriaceae and reorganize its genera based on Amino Acid Identity values calculated from whole genome sequences.</title>
        <authorList>
            <person name="Nicholson A.C."/>
            <person name="Gulvik C.A."/>
            <person name="Whitney A.M."/>
            <person name="Humrighouse B.W."/>
            <person name="Bell M."/>
            <person name="Holmens B."/>
            <person name="Steigerwalt A."/>
            <person name="Villarma A."/>
            <person name="Sheth M."/>
            <person name="Batra D."/>
            <person name="Pryor J."/>
            <person name="Bernardet J.-F."/>
            <person name="Hugo C."/>
            <person name="Kampfer P."/>
            <person name="Newman J."/>
            <person name="Mcquiston J.R."/>
        </authorList>
    </citation>
    <scope>NUCLEOTIDE SEQUENCE [LARGE SCALE GENOMIC DNA]</scope>
    <source>
        <strain evidence="2">H3056</strain>
    </source>
</reference>
<evidence type="ECO:0000313" key="1">
    <source>
        <dbReference type="EMBL" id="ROI08911.1"/>
    </source>
</evidence>
<dbReference type="AlphaFoldDB" id="A0A3N0WVY7"/>
<comment type="caution">
    <text evidence="1">The sequence shown here is derived from an EMBL/GenBank/DDBJ whole genome shotgun (WGS) entry which is preliminary data.</text>
</comment>
<dbReference type="Proteomes" id="UP000270224">
    <property type="component" value="Unassembled WGS sequence"/>
</dbReference>
<dbReference type="EMBL" id="RJUG01000003">
    <property type="protein sequence ID" value="ROI08911.1"/>
    <property type="molecule type" value="Genomic_DNA"/>
</dbReference>